<feature type="compositionally biased region" description="Acidic residues" evidence="1">
    <location>
        <begin position="234"/>
        <end position="250"/>
    </location>
</feature>
<reference evidence="3 4" key="1">
    <citation type="submission" date="2018-11" db="EMBL/GenBank/DDBJ databases">
        <title>Sequencing the genomes of 1000 actinobacteria strains.</title>
        <authorList>
            <person name="Klenk H.-P."/>
        </authorList>
    </citation>
    <scope>NUCLEOTIDE SEQUENCE [LARGE SCALE GENOMIC DNA]</scope>
    <source>
        <strain evidence="3 4">DSM 44231</strain>
    </source>
</reference>
<feature type="compositionally biased region" description="Low complexity" evidence="1">
    <location>
        <begin position="475"/>
        <end position="486"/>
    </location>
</feature>
<keyword evidence="2" id="KW-0472">Membrane</keyword>
<feature type="compositionally biased region" description="Low complexity" evidence="1">
    <location>
        <begin position="194"/>
        <end position="205"/>
    </location>
</feature>
<dbReference type="RefSeq" id="WP_123745213.1">
    <property type="nucleotide sequence ID" value="NZ_RJKM01000001.1"/>
</dbReference>
<protein>
    <submittedName>
        <fullName evidence="3">Uncharacterized protein</fullName>
    </submittedName>
</protein>
<keyword evidence="2" id="KW-0812">Transmembrane</keyword>
<feature type="compositionally biased region" description="Basic and acidic residues" evidence="1">
    <location>
        <begin position="400"/>
        <end position="414"/>
    </location>
</feature>
<gene>
    <name evidence="3" type="ORF">EDD40_5188</name>
</gene>
<keyword evidence="2" id="KW-1133">Transmembrane helix</keyword>
<feature type="compositionally biased region" description="Basic and acidic residues" evidence="1">
    <location>
        <begin position="382"/>
        <end position="393"/>
    </location>
</feature>
<name>A0A3N1HBC8_9PSEU</name>
<proteinExistence type="predicted"/>
<dbReference type="EMBL" id="RJKM01000001">
    <property type="protein sequence ID" value="ROP39791.1"/>
    <property type="molecule type" value="Genomic_DNA"/>
</dbReference>
<keyword evidence="4" id="KW-1185">Reference proteome</keyword>
<dbReference type="OrthoDB" id="3700401at2"/>
<organism evidence="3 4">
    <name type="scientific">Saccharothrix texasensis</name>
    <dbReference type="NCBI Taxonomy" id="103734"/>
    <lineage>
        <taxon>Bacteria</taxon>
        <taxon>Bacillati</taxon>
        <taxon>Actinomycetota</taxon>
        <taxon>Actinomycetes</taxon>
        <taxon>Pseudonocardiales</taxon>
        <taxon>Pseudonocardiaceae</taxon>
        <taxon>Saccharothrix</taxon>
    </lineage>
</organism>
<accession>A0A3N1HBC8</accession>
<dbReference type="Proteomes" id="UP000268727">
    <property type="component" value="Unassembled WGS sequence"/>
</dbReference>
<feature type="region of interest" description="Disordered" evidence="1">
    <location>
        <begin position="130"/>
        <end position="633"/>
    </location>
</feature>
<feature type="compositionally biased region" description="Basic and acidic residues" evidence="1">
    <location>
        <begin position="325"/>
        <end position="366"/>
    </location>
</feature>
<sequence>MSSLFGQVWLWSLLSFVAGVALTWLVLVRPAKRELEDLEERLLTSPRPATGSTSAAAVAPRADAGDEFDNWHVEASRSLADDVLTPDPPRHEPAAAERARFDAPAEPVRYDVTNMKLDQRDSLLEELDDEHRPLSDFEEQHDFPEHEAEPPRSLFERLAPGEDTRETLEPKPRPRPYRSDDEPELPAEATHLMPAVPAAPVAEVAPRQDEPTAPPEVEVFQPREVWREEPVQEVYDEDVDTAGREEEDEPERAPRSTEQTALIPATALAQAIAEVDGEQRRAEEPEPQVWPEHDLTGHFAPVDVESARGELSEPVTRPTPSDEAFLDHLSRNDPRKTDTAQNETRHDETRHDDVWHDDVRPTRESEALTEVRPVDPQLLEPRPAEPHQAEPHQAEPATRPADEVHEEEGPHTDVIRAVVDPAPVEPKPEVAEPQPEPEPAVAQAATPDPDAEPEVAEPPAFEPTFVPQPAEQPLPARSADKAAAPKAEPKKDEPARPRSLFEPLEDDGEPEPERPRPAAASSGNDQPFVPTLSPELLAGNPLPMNPTGTGLPQRPTRPAGAPRTPSPAPLAPKPITPPPPRPVRPRPVGFSPSTGGRQPAPASSRFQGQQEGFNPRSPFGPGSVLPKSDGLAPAPEFQVKATLTGRRYFTDESANFRETRADVWFRTTSDAEKAGFRQAP</sequence>
<comment type="caution">
    <text evidence="3">The sequence shown here is derived from an EMBL/GenBank/DDBJ whole genome shotgun (WGS) entry which is preliminary data.</text>
</comment>
<feature type="compositionally biased region" description="Basic and acidic residues" evidence="1">
    <location>
        <begin position="487"/>
        <end position="496"/>
    </location>
</feature>
<evidence type="ECO:0000256" key="2">
    <source>
        <dbReference type="SAM" id="Phobius"/>
    </source>
</evidence>
<evidence type="ECO:0000256" key="1">
    <source>
        <dbReference type="SAM" id="MobiDB-lite"/>
    </source>
</evidence>
<feature type="compositionally biased region" description="Low complexity" evidence="1">
    <location>
        <begin position="439"/>
        <end position="448"/>
    </location>
</feature>
<dbReference type="AlphaFoldDB" id="A0A3N1HBC8"/>
<evidence type="ECO:0000313" key="3">
    <source>
        <dbReference type="EMBL" id="ROP39791.1"/>
    </source>
</evidence>
<evidence type="ECO:0000313" key="4">
    <source>
        <dbReference type="Proteomes" id="UP000268727"/>
    </source>
</evidence>
<feature type="transmembrane region" description="Helical" evidence="2">
    <location>
        <begin position="6"/>
        <end position="28"/>
    </location>
</feature>
<feature type="compositionally biased region" description="Low complexity" evidence="1">
    <location>
        <begin position="552"/>
        <end position="563"/>
    </location>
</feature>
<feature type="compositionally biased region" description="Pro residues" evidence="1">
    <location>
        <begin position="564"/>
        <end position="582"/>
    </location>
</feature>
<feature type="compositionally biased region" description="Basic and acidic residues" evidence="1">
    <location>
        <begin position="130"/>
        <end position="150"/>
    </location>
</feature>
<feature type="compositionally biased region" description="Basic and acidic residues" evidence="1">
    <location>
        <begin position="159"/>
        <end position="180"/>
    </location>
</feature>